<dbReference type="HAMAP" id="MF_01186">
    <property type="entry name" value="LPS_assembly_LptE"/>
    <property type="match status" value="1"/>
</dbReference>
<keyword evidence="1" id="KW-0732">Signal</keyword>
<comment type="similarity">
    <text evidence="1">Belongs to the LptE lipoprotein family.</text>
</comment>
<keyword evidence="1" id="KW-0449">Lipoprotein</keyword>
<dbReference type="GO" id="GO:0009279">
    <property type="term" value="C:cell outer membrane"/>
    <property type="evidence" value="ECO:0007669"/>
    <property type="project" value="UniProtKB-SubCell"/>
</dbReference>
<dbReference type="EMBL" id="CP054490">
    <property type="protein sequence ID" value="QKQ24731.1"/>
    <property type="molecule type" value="Genomic_DNA"/>
</dbReference>
<dbReference type="KEGG" id="reo:HUE58_06530"/>
<proteinExistence type="inferred from homology"/>
<keyword evidence="3" id="KW-1185">Reference proteome</keyword>
<keyword evidence="1" id="KW-0998">Cell outer membrane</keyword>
<sequence>MSKINLLAATIILILLSSCGFHTPYKNSEINASIASSHHNAFADELQKYFNQDMPQTLVVQIGTENQNQRTALYTSSNEASSYTLSLSVPIEVFNQRKKLLLSQTFSANTYLNKMNTLQADRLQIKEGYQQLRHLIIRKLLRKLSKLNEN</sequence>
<dbReference type="Gene3D" id="3.30.160.150">
    <property type="entry name" value="Lipoprotein like domain"/>
    <property type="match status" value="1"/>
</dbReference>
<reference evidence="2 3" key="1">
    <citation type="submission" date="2020-05" db="EMBL/GenBank/DDBJ databases">
        <title>Horizontal transmission and recombination maintain forever young bacterial symbiont genomes.</title>
        <authorList>
            <person name="Russell S.L."/>
            <person name="Pepper-Tunick E."/>
            <person name="Svedberg J."/>
            <person name="Byrne A."/>
            <person name="Ruelas Castillo J."/>
            <person name="Vollmers C."/>
            <person name="Beinart R.A."/>
            <person name="Corbett-Detig R."/>
        </authorList>
    </citation>
    <scope>NUCLEOTIDE SEQUENCE [LARGE SCALE GENOMIC DNA]</scope>
    <source>
        <strain evidence="2">JDF_Ridge</strain>
    </source>
</reference>
<comment type="function">
    <text evidence="1">Together with LptD, is involved in the assembly of lipopolysaccharide (LPS) at the surface of the outer membrane. Required for the proper assembly of LptD. Binds LPS and may serve as the LPS recognition site at the outer membrane.</text>
</comment>
<gene>
    <name evidence="1" type="primary">lptE</name>
    <name evidence="2" type="ORF">HUE58_06530</name>
</gene>
<evidence type="ECO:0000313" key="2">
    <source>
        <dbReference type="EMBL" id="QKQ24731.1"/>
    </source>
</evidence>
<dbReference type="Proteomes" id="UP000509429">
    <property type="component" value="Chromosome"/>
</dbReference>
<dbReference type="GO" id="GO:0043165">
    <property type="term" value="P:Gram-negative-bacterium-type cell outer membrane assembly"/>
    <property type="evidence" value="ECO:0007669"/>
    <property type="project" value="UniProtKB-UniRule"/>
</dbReference>
<keyword evidence="1" id="KW-0472">Membrane</keyword>
<accession>A0A6N0HR79</accession>
<comment type="subunit">
    <text evidence="1">Component of the lipopolysaccharide transport and assembly complex. Interacts with LptD.</text>
</comment>
<comment type="subcellular location">
    <subcellularLocation>
        <location evidence="1">Cell outer membrane</location>
        <topology evidence="1">Lipid-anchor</topology>
    </subcellularLocation>
</comment>
<organism evidence="2 3">
    <name type="scientific">Candidatus Ruthia endofausta</name>
    <dbReference type="NCBI Taxonomy" id="2738852"/>
    <lineage>
        <taxon>Bacteria</taxon>
        <taxon>Pseudomonadati</taxon>
        <taxon>Pseudomonadota</taxon>
        <taxon>Gammaproteobacteria</taxon>
        <taxon>Candidatus Pseudothioglobaceae</taxon>
        <taxon>Candidatus Ruthturnera</taxon>
    </lineage>
</organism>
<dbReference type="PROSITE" id="PS51257">
    <property type="entry name" value="PROKAR_LIPOPROTEIN"/>
    <property type="match status" value="1"/>
</dbReference>
<name>A0A6N0HR79_9GAMM</name>
<evidence type="ECO:0000256" key="1">
    <source>
        <dbReference type="HAMAP-Rule" id="MF_01186"/>
    </source>
</evidence>
<dbReference type="InterPro" id="IPR007485">
    <property type="entry name" value="LPS_assembly_LptE"/>
</dbReference>
<protein>
    <recommendedName>
        <fullName evidence="1">LPS-assembly lipoprotein LptE</fullName>
    </recommendedName>
</protein>
<dbReference type="AlphaFoldDB" id="A0A6N0HR79"/>
<dbReference type="RefSeq" id="WP_174606167.1">
    <property type="nucleotide sequence ID" value="NZ_CP054490.1"/>
</dbReference>
<keyword evidence="1" id="KW-0564">Palmitate</keyword>
<evidence type="ECO:0000313" key="3">
    <source>
        <dbReference type="Proteomes" id="UP000509429"/>
    </source>
</evidence>